<evidence type="ECO:0000313" key="5">
    <source>
        <dbReference type="EMBL" id="QSW84113.1"/>
    </source>
</evidence>
<organism evidence="5 6">
    <name type="scientific">Natrinema longum</name>
    <dbReference type="NCBI Taxonomy" id="370324"/>
    <lineage>
        <taxon>Archaea</taxon>
        <taxon>Methanobacteriati</taxon>
        <taxon>Methanobacteriota</taxon>
        <taxon>Stenosarchaea group</taxon>
        <taxon>Halobacteria</taxon>
        <taxon>Halobacteriales</taxon>
        <taxon>Natrialbaceae</taxon>
        <taxon>Natrinema</taxon>
    </lineage>
</organism>
<evidence type="ECO:0000256" key="1">
    <source>
        <dbReference type="ARBA" id="ARBA00022676"/>
    </source>
</evidence>
<feature type="domain" description="Glycosyltransferase 61 catalytic" evidence="4">
    <location>
        <begin position="220"/>
        <end position="389"/>
    </location>
</feature>
<keyword evidence="1" id="KW-0328">Glycosyltransferase</keyword>
<dbReference type="EMBL" id="CP071463">
    <property type="protein sequence ID" value="QSW84113.1"/>
    <property type="molecule type" value="Genomic_DNA"/>
</dbReference>
<keyword evidence="2 5" id="KW-0808">Transferase</keyword>
<gene>
    <name evidence="5" type="ORF">J0X27_11665</name>
</gene>
<dbReference type="InterPro" id="IPR007657">
    <property type="entry name" value="Glycosyltransferase_61"/>
</dbReference>
<proteinExistence type="predicted"/>
<sequence>MSTKNLESIDPWTTISETARAWAYWYILAASNTMTELSTRAYRKYQQNGLQSVLLNGWDIAYRKSLLKRFVAPTLLSRTSRPVLDTNSFAVWADQHGRRWDVPTEAVRPEIPTKDVTDTQDGFDSLEHREPPEPFVCDVPNAQLWAAAGLGLTGDGSFIGDTISFQWNLENRLQTALSVVLHESNPIQTGRRTLTRNGTRSRDGPTVDSVCTLVPLWDNYYHWTAESLTKLMGVSLYERETDRSPKLLLPTDPPSWMTESLELLGFGPRRWIQTGADTMQVDHLVVPSFPDPSPEECQWLRQRAYDQLGIDTPGNDERIYVSRSNATRRRIANEADVMSTLEQFGFTSYELEALTVKEQIELFANADIVVGPHGAGLINTIYSSDTTVVELFGDWLKSTFYRIARLQGLEYGYLQCESRGIDLHVDTAELERKLERRIEA</sequence>
<name>A0A8A2U678_9EURY</name>
<reference evidence="5 6" key="1">
    <citation type="journal article" date="2006" name="Int. J. Syst. Evol. Microbiol.">
        <title>Haloterrigena longa sp. nov. and Haloterrigena limicola sp. nov., extremely halophilic archaea isolated from a salt lake.</title>
        <authorList>
            <person name="Cui H.L."/>
            <person name="Tohty D."/>
            <person name="Zhou P.J."/>
            <person name="Liu S.J."/>
        </authorList>
    </citation>
    <scope>NUCLEOTIDE SEQUENCE [LARGE SCALE GENOMIC DNA]</scope>
    <source>
        <strain evidence="5 6">ABH32</strain>
    </source>
</reference>
<dbReference type="AlphaFoldDB" id="A0A8A2U678"/>
<evidence type="ECO:0000313" key="6">
    <source>
        <dbReference type="Proteomes" id="UP000663191"/>
    </source>
</evidence>
<evidence type="ECO:0000259" key="4">
    <source>
        <dbReference type="Pfam" id="PF04577"/>
    </source>
</evidence>
<keyword evidence="3" id="KW-0325">Glycoprotein</keyword>
<keyword evidence="6" id="KW-1185">Reference proteome</keyword>
<accession>A0A8A2U678</accession>
<dbReference type="InterPro" id="IPR049625">
    <property type="entry name" value="Glyco_transf_61_cat"/>
</dbReference>
<dbReference type="Proteomes" id="UP000663191">
    <property type="component" value="Chromosome"/>
</dbReference>
<dbReference type="Pfam" id="PF04577">
    <property type="entry name" value="Glyco_transf_61"/>
    <property type="match status" value="1"/>
</dbReference>
<dbReference type="GO" id="GO:0016757">
    <property type="term" value="F:glycosyltransferase activity"/>
    <property type="evidence" value="ECO:0007669"/>
    <property type="project" value="UniProtKB-KW"/>
</dbReference>
<protein>
    <submittedName>
        <fullName evidence="5">Glycosyltransferase family 61 protein</fullName>
    </submittedName>
</protein>
<dbReference type="OrthoDB" id="140964at2157"/>
<dbReference type="KEGG" id="hlo:J0X27_11665"/>
<evidence type="ECO:0000256" key="2">
    <source>
        <dbReference type="ARBA" id="ARBA00022679"/>
    </source>
</evidence>
<evidence type="ECO:0000256" key="3">
    <source>
        <dbReference type="ARBA" id="ARBA00023180"/>
    </source>
</evidence>
<dbReference type="PANTHER" id="PTHR20961">
    <property type="entry name" value="GLYCOSYLTRANSFERASE"/>
    <property type="match status" value="1"/>
</dbReference>